<dbReference type="CDD" id="cd18544">
    <property type="entry name" value="ABC_6TM_TmrA_like"/>
    <property type="match status" value="1"/>
</dbReference>
<name>A0A9X4RKI7_9BACT</name>
<feature type="transmembrane region" description="Helical" evidence="9">
    <location>
        <begin position="32"/>
        <end position="57"/>
    </location>
</feature>
<dbReference type="InterPro" id="IPR011527">
    <property type="entry name" value="ABC1_TM_dom"/>
</dbReference>
<evidence type="ECO:0000256" key="1">
    <source>
        <dbReference type="ARBA" id="ARBA00004651"/>
    </source>
</evidence>
<dbReference type="Proteomes" id="UP001154240">
    <property type="component" value="Unassembled WGS sequence"/>
</dbReference>
<evidence type="ECO:0000259" key="11">
    <source>
        <dbReference type="PROSITE" id="PS50929"/>
    </source>
</evidence>
<dbReference type="PANTHER" id="PTHR43394">
    <property type="entry name" value="ATP-DEPENDENT PERMEASE MDL1, MITOCHONDRIAL"/>
    <property type="match status" value="1"/>
</dbReference>
<dbReference type="PROSITE" id="PS50893">
    <property type="entry name" value="ABC_TRANSPORTER_2"/>
    <property type="match status" value="1"/>
</dbReference>
<organism evidence="12 13">
    <name type="scientific">Thiovibrio frasassiensis</name>
    <dbReference type="NCBI Taxonomy" id="2984131"/>
    <lineage>
        <taxon>Bacteria</taxon>
        <taxon>Pseudomonadati</taxon>
        <taxon>Thermodesulfobacteriota</taxon>
        <taxon>Desulfobulbia</taxon>
        <taxon>Desulfobulbales</taxon>
        <taxon>Thiovibrionaceae</taxon>
        <taxon>Thiovibrio</taxon>
    </lineage>
</organism>
<keyword evidence="5" id="KW-0547">Nucleotide-binding</keyword>
<feature type="transmembrane region" description="Helical" evidence="9">
    <location>
        <begin position="182"/>
        <end position="200"/>
    </location>
</feature>
<dbReference type="InterPro" id="IPR027417">
    <property type="entry name" value="P-loop_NTPase"/>
</dbReference>
<comment type="caution">
    <text evidence="12">The sequence shown here is derived from an EMBL/GenBank/DDBJ whole genome shotgun (WGS) entry which is preliminary data.</text>
</comment>
<dbReference type="PROSITE" id="PS50929">
    <property type="entry name" value="ABC_TM1F"/>
    <property type="match status" value="1"/>
</dbReference>
<dbReference type="InterPro" id="IPR003439">
    <property type="entry name" value="ABC_transporter-like_ATP-bd"/>
</dbReference>
<dbReference type="SUPFAM" id="SSF90123">
    <property type="entry name" value="ABC transporter transmembrane region"/>
    <property type="match status" value="1"/>
</dbReference>
<dbReference type="GO" id="GO:0015421">
    <property type="term" value="F:ABC-type oligopeptide transporter activity"/>
    <property type="evidence" value="ECO:0007669"/>
    <property type="project" value="TreeGrafter"/>
</dbReference>
<evidence type="ECO:0000256" key="5">
    <source>
        <dbReference type="ARBA" id="ARBA00022741"/>
    </source>
</evidence>
<dbReference type="Pfam" id="PF00664">
    <property type="entry name" value="ABC_membrane"/>
    <property type="match status" value="1"/>
</dbReference>
<evidence type="ECO:0000256" key="9">
    <source>
        <dbReference type="SAM" id="Phobius"/>
    </source>
</evidence>
<dbReference type="RefSeq" id="WP_307632047.1">
    <property type="nucleotide sequence ID" value="NZ_JAPHEH010000001.1"/>
</dbReference>
<reference evidence="12" key="2">
    <citation type="submission" date="2022-10" db="EMBL/GenBank/DDBJ databases">
        <authorList>
            <person name="Aronson H.S."/>
        </authorList>
    </citation>
    <scope>NUCLEOTIDE SEQUENCE</scope>
    <source>
        <strain evidence="12">RS19-109</strain>
    </source>
</reference>
<dbReference type="EMBL" id="JAPHEH010000001">
    <property type="protein sequence ID" value="MDG4475071.1"/>
    <property type="molecule type" value="Genomic_DNA"/>
</dbReference>
<keyword evidence="2" id="KW-0813">Transport</keyword>
<sequence>MRDNYGYFEEDQLGKFTDLSLWRRIVFLGRPYWLGALLAVLLSLVVVGCGLSLPYLIRLAVDDFILNTGPAPATRLAGLKHLALAFCALMVFEFLGNFVQVLILEWTGQRIMHRTRQMMFVHLLRLDLKFFHRNPAGRLVTRLTNDIQNMHEMFTSVIVTLFNDGIKLLGILGVLFWMNWHLALAICLLLPLMVGNTLWFSRLARDAFRQIRTHLAKINSFLQESLSGVALIQLFRREESSQGQFSQLNQVFFAKALYQIRVFAVFMPLTELMSALSIGTILWYGGSQVMGGKMTIGMLVAFLSYMRLFFQPMRELSQKYSIVQSALASAERIFQLLDSRETLPLAAKPLRPASGKGEIEFKEVRFGYEPEHPVLDRFSLKIPPGQTLAIVGATGSGKTTIISLLERFYDPDAGEILLDGVDLRDLDPNWLRSQVGLVMQDVLIMPGTIRENILLDGEKSDAALWQILEKAQLARFVRQLPEGLATRVGEGGADFSAGQRQLLAFARILAREPRILVLDEATASVDPESEMLTERAIEATFAGRTNIVIAHRLSTIRRADHILVMAGGKIIEQGSHAELAVANGPYRRLLTIFSAGSGARTENGV</sequence>
<evidence type="ECO:0000256" key="6">
    <source>
        <dbReference type="ARBA" id="ARBA00022840"/>
    </source>
</evidence>
<dbReference type="SMART" id="SM00382">
    <property type="entry name" value="AAA"/>
    <property type="match status" value="1"/>
</dbReference>
<dbReference type="InterPro" id="IPR039421">
    <property type="entry name" value="Type_1_exporter"/>
</dbReference>
<keyword evidence="6 12" id="KW-0067">ATP-binding</keyword>
<evidence type="ECO:0000256" key="8">
    <source>
        <dbReference type="ARBA" id="ARBA00023136"/>
    </source>
</evidence>
<keyword evidence="8 9" id="KW-0472">Membrane</keyword>
<dbReference type="GO" id="GO:0016887">
    <property type="term" value="F:ATP hydrolysis activity"/>
    <property type="evidence" value="ECO:0007669"/>
    <property type="project" value="InterPro"/>
</dbReference>
<proteinExistence type="predicted"/>
<dbReference type="PROSITE" id="PS00211">
    <property type="entry name" value="ABC_TRANSPORTER_1"/>
    <property type="match status" value="1"/>
</dbReference>
<dbReference type="GO" id="GO:0005524">
    <property type="term" value="F:ATP binding"/>
    <property type="evidence" value="ECO:0007669"/>
    <property type="project" value="UniProtKB-KW"/>
</dbReference>
<feature type="transmembrane region" description="Helical" evidence="9">
    <location>
        <begin position="290"/>
        <end position="310"/>
    </location>
</feature>
<evidence type="ECO:0000313" key="13">
    <source>
        <dbReference type="Proteomes" id="UP001154240"/>
    </source>
</evidence>
<evidence type="ECO:0000256" key="3">
    <source>
        <dbReference type="ARBA" id="ARBA00022475"/>
    </source>
</evidence>
<dbReference type="FunFam" id="3.40.50.300:FF:000299">
    <property type="entry name" value="ABC transporter ATP-binding protein/permease"/>
    <property type="match status" value="1"/>
</dbReference>
<dbReference type="Pfam" id="PF00005">
    <property type="entry name" value="ABC_tran"/>
    <property type="match status" value="1"/>
</dbReference>
<keyword evidence="13" id="KW-1185">Reference proteome</keyword>
<dbReference type="PANTHER" id="PTHR43394:SF1">
    <property type="entry name" value="ATP-BINDING CASSETTE SUB-FAMILY B MEMBER 10, MITOCHONDRIAL"/>
    <property type="match status" value="1"/>
</dbReference>
<protein>
    <submittedName>
        <fullName evidence="12">ABC transporter ATP-binding protein/permease</fullName>
    </submittedName>
</protein>
<evidence type="ECO:0000313" key="12">
    <source>
        <dbReference type="EMBL" id="MDG4475071.1"/>
    </source>
</evidence>
<evidence type="ECO:0000256" key="7">
    <source>
        <dbReference type="ARBA" id="ARBA00022989"/>
    </source>
</evidence>
<dbReference type="SUPFAM" id="SSF52540">
    <property type="entry name" value="P-loop containing nucleoside triphosphate hydrolases"/>
    <property type="match status" value="1"/>
</dbReference>
<keyword evidence="7 9" id="KW-1133">Transmembrane helix</keyword>
<keyword evidence="4 9" id="KW-0812">Transmembrane</keyword>
<feature type="domain" description="ABC transporter" evidence="10">
    <location>
        <begin position="359"/>
        <end position="592"/>
    </location>
</feature>
<keyword evidence="3" id="KW-1003">Cell membrane</keyword>
<dbReference type="Gene3D" id="1.20.1560.10">
    <property type="entry name" value="ABC transporter type 1, transmembrane domain"/>
    <property type="match status" value="1"/>
</dbReference>
<feature type="transmembrane region" description="Helical" evidence="9">
    <location>
        <begin position="153"/>
        <end position="176"/>
    </location>
</feature>
<gene>
    <name evidence="12" type="ORF">OLX77_02710</name>
</gene>
<accession>A0A9X4RKI7</accession>
<feature type="transmembrane region" description="Helical" evidence="9">
    <location>
        <begin position="82"/>
        <end position="104"/>
    </location>
</feature>
<dbReference type="InterPro" id="IPR036640">
    <property type="entry name" value="ABC1_TM_sf"/>
</dbReference>
<feature type="transmembrane region" description="Helical" evidence="9">
    <location>
        <begin position="262"/>
        <end position="284"/>
    </location>
</feature>
<dbReference type="InterPro" id="IPR003593">
    <property type="entry name" value="AAA+_ATPase"/>
</dbReference>
<dbReference type="AlphaFoldDB" id="A0A9X4RKI7"/>
<reference evidence="12" key="1">
    <citation type="journal article" date="2022" name="bioRxiv">
        <title>Thiovibrio frasassiensisgen. nov., sp. nov., an autotrophic, elemental sulfur disproportionating bacterium isolated from sulfidic karst sediment, and proposal of Thiovibrionaceae fam. nov.</title>
        <authorList>
            <person name="Aronson H."/>
            <person name="Thomas C."/>
            <person name="Bhattacharyya M."/>
            <person name="Eckstein S."/>
            <person name="Jensen S."/>
            <person name="Barco R."/>
            <person name="Macalady J."/>
            <person name="Amend J."/>
        </authorList>
    </citation>
    <scope>NUCLEOTIDE SEQUENCE</scope>
    <source>
        <strain evidence="12">RS19-109</strain>
    </source>
</reference>
<dbReference type="GO" id="GO:0005886">
    <property type="term" value="C:plasma membrane"/>
    <property type="evidence" value="ECO:0007669"/>
    <property type="project" value="UniProtKB-SubCell"/>
</dbReference>
<dbReference type="Gene3D" id="3.40.50.300">
    <property type="entry name" value="P-loop containing nucleotide triphosphate hydrolases"/>
    <property type="match status" value="1"/>
</dbReference>
<evidence type="ECO:0000259" key="10">
    <source>
        <dbReference type="PROSITE" id="PS50893"/>
    </source>
</evidence>
<comment type="subcellular location">
    <subcellularLocation>
        <location evidence="1">Cell membrane</location>
        <topology evidence="1">Multi-pass membrane protein</topology>
    </subcellularLocation>
</comment>
<dbReference type="InterPro" id="IPR017871">
    <property type="entry name" value="ABC_transporter-like_CS"/>
</dbReference>
<evidence type="ECO:0000256" key="2">
    <source>
        <dbReference type="ARBA" id="ARBA00022448"/>
    </source>
</evidence>
<feature type="domain" description="ABC transmembrane type-1" evidence="11">
    <location>
        <begin position="37"/>
        <end position="325"/>
    </location>
</feature>
<evidence type="ECO:0000256" key="4">
    <source>
        <dbReference type="ARBA" id="ARBA00022692"/>
    </source>
</evidence>